<gene>
    <name evidence="5" type="ORF">GCM10011333_33400</name>
</gene>
<dbReference type="EMBL" id="BMFY01000022">
    <property type="protein sequence ID" value="GGA27958.1"/>
    <property type="molecule type" value="Genomic_DNA"/>
</dbReference>
<dbReference type="PROSITE" id="PS50110">
    <property type="entry name" value="RESPONSE_REGULATORY"/>
    <property type="match status" value="1"/>
</dbReference>
<dbReference type="InterPro" id="IPR000792">
    <property type="entry name" value="Tscrpt_reg_LuxR_C"/>
</dbReference>
<dbReference type="InterPro" id="IPR001789">
    <property type="entry name" value="Sig_transdc_resp-reg_receiver"/>
</dbReference>
<keyword evidence="1 5" id="KW-0238">DNA-binding</keyword>
<dbReference type="Gene3D" id="3.40.50.2300">
    <property type="match status" value="1"/>
</dbReference>
<evidence type="ECO:0000259" key="4">
    <source>
        <dbReference type="PROSITE" id="PS50110"/>
    </source>
</evidence>
<dbReference type="CDD" id="cd06170">
    <property type="entry name" value="LuxR_C_like"/>
    <property type="match status" value="1"/>
</dbReference>
<proteinExistence type="predicted"/>
<dbReference type="Pfam" id="PF00072">
    <property type="entry name" value="Response_reg"/>
    <property type="match status" value="1"/>
</dbReference>
<comment type="caution">
    <text evidence="5">The sequence shown here is derived from an EMBL/GenBank/DDBJ whole genome shotgun (WGS) entry which is preliminary data.</text>
</comment>
<dbReference type="Pfam" id="PF00196">
    <property type="entry name" value="GerE"/>
    <property type="match status" value="1"/>
</dbReference>
<dbReference type="InterPro" id="IPR016032">
    <property type="entry name" value="Sig_transdc_resp-reg_C-effctor"/>
</dbReference>
<dbReference type="InterPro" id="IPR011006">
    <property type="entry name" value="CheY-like_superfamily"/>
</dbReference>
<feature type="domain" description="HTH luxR-type" evidence="3">
    <location>
        <begin position="134"/>
        <end position="199"/>
    </location>
</feature>
<feature type="domain" description="Response regulatory" evidence="4">
    <location>
        <begin position="4"/>
        <end position="120"/>
    </location>
</feature>
<dbReference type="SUPFAM" id="SSF52172">
    <property type="entry name" value="CheY-like"/>
    <property type="match status" value="1"/>
</dbReference>
<keyword evidence="6" id="KW-1185">Reference proteome</keyword>
<sequence length="201" mass="21700">MTVRVILADDEGLIRSALAALLPLEGDIAVVAEASTGSQALRTFETVRPAVVMLDVDMPDRSGLEVAEEILGAHPQQAVLILTRHARPGTLRHALRLGVRGFLGKDAEPAVIASAVIALADGGRHIDGELMTQALISDSPLSEREQEMLHLTLEGLSVAQISERLSLSAGTVRNYLSQAIQKTPEDTRQRAAEYARARRWI</sequence>
<dbReference type="GO" id="GO:0003677">
    <property type="term" value="F:DNA binding"/>
    <property type="evidence" value="ECO:0007669"/>
    <property type="project" value="UniProtKB-KW"/>
</dbReference>
<evidence type="ECO:0000313" key="5">
    <source>
        <dbReference type="EMBL" id="GGA27958.1"/>
    </source>
</evidence>
<dbReference type="Proteomes" id="UP000616114">
    <property type="component" value="Unassembled WGS sequence"/>
</dbReference>
<dbReference type="AlphaFoldDB" id="A0A8J2U1A5"/>
<evidence type="ECO:0000256" key="1">
    <source>
        <dbReference type="ARBA" id="ARBA00023125"/>
    </source>
</evidence>
<evidence type="ECO:0000313" key="6">
    <source>
        <dbReference type="Proteomes" id="UP000616114"/>
    </source>
</evidence>
<accession>A0A8J2U1A5</accession>
<reference evidence="5" key="1">
    <citation type="journal article" date="2014" name="Int. J. Syst. Evol. Microbiol.">
        <title>Complete genome sequence of Corynebacterium casei LMG S-19264T (=DSM 44701T), isolated from a smear-ripened cheese.</title>
        <authorList>
            <consortium name="US DOE Joint Genome Institute (JGI-PGF)"/>
            <person name="Walter F."/>
            <person name="Albersmeier A."/>
            <person name="Kalinowski J."/>
            <person name="Ruckert C."/>
        </authorList>
    </citation>
    <scope>NUCLEOTIDE SEQUENCE</scope>
    <source>
        <strain evidence="5">CGMCC 1.12785</strain>
    </source>
</reference>
<dbReference type="PROSITE" id="PS50043">
    <property type="entry name" value="HTH_LUXR_2"/>
    <property type="match status" value="1"/>
</dbReference>
<reference evidence="5" key="2">
    <citation type="submission" date="2020-09" db="EMBL/GenBank/DDBJ databases">
        <authorList>
            <person name="Sun Q."/>
            <person name="Zhou Y."/>
        </authorList>
    </citation>
    <scope>NUCLEOTIDE SEQUENCE</scope>
    <source>
        <strain evidence="5">CGMCC 1.12785</strain>
    </source>
</reference>
<evidence type="ECO:0000259" key="3">
    <source>
        <dbReference type="PROSITE" id="PS50043"/>
    </source>
</evidence>
<dbReference type="RefSeq" id="WP_188552010.1">
    <property type="nucleotide sequence ID" value="NZ_BMFY01000022.1"/>
</dbReference>
<dbReference type="GO" id="GO:0006355">
    <property type="term" value="P:regulation of DNA-templated transcription"/>
    <property type="evidence" value="ECO:0007669"/>
    <property type="project" value="InterPro"/>
</dbReference>
<organism evidence="5 6">
    <name type="scientific">Sediminivirga luteola</name>
    <dbReference type="NCBI Taxonomy" id="1774748"/>
    <lineage>
        <taxon>Bacteria</taxon>
        <taxon>Bacillati</taxon>
        <taxon>Actinomycetota</taxon>
        <taxon>Actinomycetes</taxon>
        <taxon>Micrococcales</taxon>
        <taxon>Brevibacteriaceae</taxon>
        <taxon>Sediminivirga</taxon>
    </lineage>
</organism>
<evidence type="ECO:0000256" key="2">
    <source>
        <dbReference type="PROSITE-ProRule" id="PRU00169"/>
    </source>
</evidence>
<dbReference type="PANTHER" id="PTHR43214">
    <property type="entry name" value="TWO-COMPONENT RESPONSE REGULATOR"/>
    <property type="match status" value="1"/>
</dbReference>
<dbReference type="PRINTS" id="PR00038">
    <property type="entry name" value="HTHLUXR"/>
</dbReference>
<name>A0A8J2U1A5_9MICO</name>
<dbReference type="SMART" id="SM00448">
    <property type="entry name" value="REC"/>
    <property type="match status" value="1"/>
</dbReference>
<dbReference type="PANTHER" id="PTHR43214:SF42">
    <property type="entry name" value="TRANSCRIPTIONAL REGULATORY PROTEIN DESR"/>
    <property type="match status" value="1"/>
</dbReference>
<dbReference type="InterPro" id="IPR039420">
    <property type="entry name" value="WalR-like"/>
</dbReference>
<dbReference type="SMART" id="SM00421">
    <property type="entry name" value="HTH_LUXR"/>
    <property type="match status" value="1"/>
</dbReference>
<keyword evidence="2" id="KW-0597">Phosphoprotein</keyword>
<dbReference type="GO" id="GO:0000160">
    <property type="term" value="P:phosphorelay signal transduction system"/>
    <property type="evidence" value="ECO:0007669"/>
    <property type="project" value="InterPro"/>
</dbReference>
<dbReference type="SUPFAM" id="SSF46894">
    <property type="entry name" value="C-terminal effector domain of the bipartite response regulators"/>
    <property type="match status" value="1"/>
</dbReference>
<protein>
    <submittedName>
        <fullName evidence="5">DNA-binding response regulator</fullName>
    </submittedName>
</protein>
<feature type="modified residue" description="4-aspartylphosphate" evidence="2">
    <location>
        <position position="55"/>
    </location>
</feature>